<evidence type="ECO:0000256" key="5">
    <source>
        <dbReference type="ARBA" id="ARBA00023136"/>
    </source>
</evidence>
<protein>
    <recommendedName>
        <fullName evidence="6">GDT1 family protein</fullName>
    </recommendedName>
</protein>
<dbReference type="RefSeq" id="WP_079421617.1">
    <property type="nucleotide sequence ID" value="NZ_MZGV01000001.1"/>
</dbReference>
<dbReference type="PANTHER" id="PTHR12608">
    <property type="entry name" value="TRANSMEMBRANE PROTEIN HTP-1 RELATED"/>
    <property type="match status" value="1"/>
</dbReference>
<evidence type="ECO:0000256" key="2">
    <source>
        <dbReference type="ARBA" id="ARBA00009190"/>
    </source>
</evidence>
<keyword evidence="4 6" id="KW-1133">Transmembrane helix</keyword>
<dbReference type="InterPro" id="IPR001727">
    <property type="entry name" value="GDT1-like"/>
</dbReference>
<sequence length="232" mass="25228">MTSFIKALMFVVVAEMGDKTQLLAMAMAGKYKIKQVLLGVFVATVVNHGIAVAAGKYLGSLIPMGTIRIVAAASFILFGLWTLRGDKIDDDKEKKSKFGPVITVAIAFFMAEMGDKTQLMTIAIAAQSAQPVLVLLGTTTGMMIADGIGIIGGAWMCKHIPDKYIKWGAGIIFIFFGTLTFYEAVPTKFLNPVYIIIYFIVIILGIYIAGVKFSYESQLCNLTDKNKQTNEA</sequence>
<dbReference type="AlphaFoldDB" id="A0A1V4IYS9"/>
<feature type="transmembrane region" description="Helical" evidence="6">
    <location>
        <begin position="133"/>
        <end position="157"/>
    </location>
</feature>
<evidence type="ECO:0000256" key="1">
    <source>
        <dbReference type="ARBA" id="ARBA00004141"/>
    </source>
</evidence>
<dbReference type="Proteomes" id="UP000190080">
    <property type="component" value="Unassembled WGS sequence"/>
</dbReference>
<evidence type="ECO:0000256" key="3">
    <source>
        <dbReference type="ARBA" id="ARBA00022692"/>
    </source>
</evidence>
<comment type="subcellular location">
    <subcellularLocation>
        <location evidence="1 6">Membrane</location>
        <topology evidence="1 6">Multi-pass membrane protein</topology>
    </subcellularLocation>
</comment>
<dbReference type="OrthoDB" id="9801356at2"/>
<proteinExistence type="inferred from homology"/>
<comment type="similarity">
    <text evidence="2 6">Belongs to the GDT1 family.</text>
</comment>
<organism evidence="7 8">
    <name type="scientific">Clostridium oryzae</name>
    <dbReference type="NCBI Taxonomy" id="1450648"/>
    <lineage>
        <taxon>Bacteria</taxon>
        <taxon>Bacillati</taxon>
        <taxon>Bacillota</taxon>
        <taxon>Clostridia</taxon>
        <taxon>Eubacteriales</taxon>
        <taxon>Clostridiaceae</taxon>
        <taxon>Clostridium</taxon>
    </lineage>
</organism>
<dbReference type="GO" id="GO:0016020">
    <property type="term" value="C:membrane"/>
    <property type="evidence" value="ECO:0007669"/>
    <property type="project" value="UniProtKB-SubCell"/>
</dbReference>
<feature type="transmembrane region" description="Helical" evidence="6">
    <location>
        <begin position="36"/>
        <end position="55"/>
    </location>
</feature>
<keyword evidence="5 6" id="KW-0472">Membrane</keyword>
<feature type="transmembrane region" description="Helical" evidence="6">
    <location>
        <begin position="95"/>
        <end position="113"/>
    </location>
</feature>
<dbReference type="Pfam" id="PF01169">
    <property type="entry name" value="GDT1"/>
    <property type="match status" value="2"/>
</dbReference>
<dbReference type="PANTHER" id="PTHR12608:SF1">
    <property type="entry name" value="TRANSMEMBRANE PROTEIN 165"/>
    <property type="match status" value="1"/>
</dbReference>
<reference evidence="7 8" key="1">
    <citation type="submission" date="2017-03" db="EMBL/GenBank/DDBJ databases">
        <title>Genome sequence of Clostridium oryzae DSM 28571.</title>
        <authorList>
            <person name="Poehlein A."/>
            <person name="Daniel R."/>
        </authorList>
    </citation>
    <scope>NUCLEOTIDE SEQUENCE [LARGE SCALE GENOMIC DNA]</scope>
    <source>
        <strain evidence="7 8">DSM 28571</strain>
    </source>
</reference>
<feature type="transmembrane region" description="Helical" evidence="6">
    <location>
        <begin position="194"/>
        <end position="215"/>
    </location>
</feature>
<evidence type="ECO:0000313" key="8">
    <source>
        <dbReference type="Proteomes" id="UP000190080"/>
    </source>
</evidence>
<feature type="transmembrane region" description="Helical" evidence="6">
    <location>
        <begin position="61"/>
        <end position="83"/>
    </location>
</feature>
<comment type="caution">
    <text evidence="7">The sequence shown here is derived from an EMBL/GenBank/DDBJ whole genome shotgun (WGS) entry which is preliminary data.</text>
</comment>
<evidence type="ECO:0000256" key="4">
    <source>
        <dbReference type="ARBA" id="ARBA00022989"/>
    </source>
</evidence>
<dbReference type="STRING" id="1450648.CLORY_00960"/>
<feature type="transmembrane region" description="Helical" evidence="6">
    <location>
        <begin position="164"/>
        <end position="182"/>
    </location>
</feature>
<keyword evidence="8" id="KW-1185">Reference proteome</keyword>
<evidence type="ECO:0000256" key="6">
    <source>
        <dbReference type="RuleBase" id="RU365102"/>
    </source>
</evidence>
<dbReference type="GO" id="GO:0046873">
    <property type="term" value="F:metal ion transmembrane transporter activity"/>
    <property type="evidence" value="ECO:0007669"/>
    <property type="project" value="InterPro"/>
</dbReference>
<name>A0A1V4IYS9_9CLOT</name>
<dbReference type="EMBL" id="MZGV01000001">
    <property type="protein sequence ID" value="OPJ65096.1"/>
    <property type="molecule type" value="Genomic_DNA"/>
</dbReference>
<gene>
    <name evidence="7" type="ORF">CLORY_00960</name>
</gene>
<accession>A0A1V4IYS9</accession>
<evidence type="ECO:0000313" key="7">
    <source>
        <dbReference type="EMBL" id="OPJ65096.1"/>
    </source>
</evidence>
<keyword evidence="3 6" id="KW-0812">Transmembrane</keyword>